<reference evidence="2 3" key="1">
    <citation type="submission" date="2013-09" db="EMBL/GenBank/DDBJ databases">
        <title>Corchorus capsularis genome sequencing.</title>
        <authorList>
            <person name="Alam M."/>
            <person name="Haque M.S."/>
            <person name="Islam M.S."/>
            <person name="Emdad E.M."/>
            <person name="Islam M.M."/>
            <person name="Ahmed B."/>
            <person name="Halim A."/>
            <person name="Hossen Q.M.M."/>
            <person name="Hossain M.Z."/>
            <person name="Ahmed R."/>
            <person name="Khan M.M."/>
            <person name="Islam R."/>
            <person name="Rashid M.M."/>
            <person name="Khan S.A."/>
            <person name="Rahman M.S."/>
            <person name="Alam M."/>
        </authorList>
    </citation>
    <scope>NUCLEOTIDE SEQUENCE [LARGE SCALE GENOMIC DNA]</scope>
    <source>
        <strain evidence="3">cv. CVL-1</strain>
        <tissue evidence="2">Whole seedling</tissue>
    </source>
</reference>
<dbReference type="AlphaFoldDB" id="A0A1R3JV45"/>
<feature type="compositionally biased region" description="Acidic residues" evidence="1">
    <location>
        <begin position="32"/>
        <end position="43"/>
    </location>
</feature>
<feature type="region of interest" description="Disordered" evidence="1">
    <location>
        <begin position="193"/>
        <end position="232"/>
    </location>
</feature>
<protein>
    <submittedName>
        <fullName evidence="2">Uncharacterized protein</fullName>
    </submittedName>
</protein>
<dbReference type="STRING" id="210143.A0A1R3JV45"/>
<evidence type="ECO:0000313" key="2">
    <source>
        <dbReference type="EMBL" id="OMO98664.1"/>
    </source>
</evidence>
<feature type="region of interest" description="Disordered" evidence="1">
    <location>
        <begin position="32"/>
        <end position="179"/>
    </location>
</feature>
<name>A0A1R3JV45_COCAP</name>
<organism evidence="2 3">
    <name type="scientific">Corchorus capsularis</name>
    <name type="common">Jute</name>
    <dbReference type="NCBI Taxonomy" id="210143"/>
    <lineage>
        <taxon>Eukaryota</taxon>
        <taxon>Viridiplantae</taxon>
        <taxon>Streptophyta</taxon>
        <taxon>Embryophyta</taxon>
        <taxon>Tracheophyta</taxon>
        <taxon>Spermatophyta</taxon>
        <taxon>Magnoliopsida</taxon>
        <taxon>eudicotyledons</taxon>
        <taxon>Gunneridae</taxon>
        <taxon>Pentapetalae</taxon>
        <taxon>rosids</taxon>
        <taxon>malvids</taxon>
        <taxon>Malvales</taxon>
        <taxon>Malvaceae</taxon>
        <taxon>Grewioideae</taxon>
        <taxon>Apeibeae</taxon>
        <taxon>Corchorus</taxon>
    </lineage>
</organism>
<evidence type="ECO:0000313" key="3">
    <source>
        <dbReference type="Proteomes" id="UP000188268"/>
    </source>
</evidence>
<feature type="compositionally biased region" description="Basic and acidic residues" evidence="1">
    <location>
        <begin position="129"/>
        <end position="144"/>
    </location>
</feature>
<dbReference type="Gramene" id="OMO98664">
    <property type="protein sequence ID" value="OMO98664"/>
    <property type="gene ID" value="CCACVL1_04110"/>
</dbReference>
<comment type="caution">
    <text evidence="2">The sequence shown here is derived from an EMBL/GenBank/DDBJ whole genome shotgun (WGS) entry which is preliminary data.</text>
</comment>
<dbReference type="Proteomes" id="UP000188268">
    <property type="component" value="Unassembled WGS sequence"/>
</dbReference>
<evidence type="ECO:0000256" key="1">
    <source>
        <dbReference type="SAM" id="MobiDB-lite"/>
    </source>
</evidence>
<gene>
    <name evidence="2" type="ORF">CCACVL1_04110</name>
</gene>
<accession>A0A1R3JV45</accession>
<feature type="compositionally biased region" description="Acidic residues" evidence="1">
    <location>
        <begin position="68"/>
        <end position="128"/>
    </location>
</feature>
<keyword evidence="3" id="KW-1185">Reference proteome</keyword>
<sequence>MRKSNLLYQQCTIKVLKCIADKVLGRTFEFDDFTELNVPDEEENQQHKESEERPYESEKILDNQHKEDEDEENIETDENKDENSEEEKDEENDENKDEDMEEEEEKDKDKELDDDAEEDLNQSEEEKGEDGSDHNGNEDIAHTSEEEDRASAGKAPLAAVDETNVSKASDETNSTGGDMILATTKEVIAGLEPLATAPASPKGKGIAKAASHSASSPTKNASPANKPKKKVTKKANLSLMKHQLMLLKVMLF</sequence>
<feature type="compositionally biased region" description="Basic and acidic residues" evidence="1">
    <location>
        <begin position="44"/>
        <end position="67"/>
    </location>
</feature>
<dbReference type="EMBL" id="AWWV01007038">
    <property type="protein sequence ID" value="OMO98664.1"/>
    <property type="molecule type" value="Genomic_DNA"/>
</dbReference>
<proteinExistence type="predicted"/>
<feature type="compositionally biased region" description="Polar residues" evidence="1">
    <location>
        <begin position="163"/>
        <end position="176"/>
    </location>
</feature>